<reference evidence="1" key="2">
    <citation type="submission" date="2018-05" db="EMBL/GenBank/DDBJ databases">
        <title>OpunRS2 (Oryza punctata Reference Sequence Version 2).</title>
        <authorList>
            <person name="Zhang J."/>
            <person name="Kudrna D."/>
            <person name="Lee S."/>
            <person name="Talag J."/>
            <person name="Welchert J."/>
            <person name="Wing R.A."/>
        </authorList>
    </citation>
    <scope>NUCLEOTIDE SEQUENCE [LARGE SCALE GENOMIC DNA]</scope>
</reference>
<dbReference type="Gramene" id="OPUNC07G19780.1">
    <property type="protein sequence ID" value="OPUNC07G19780.1"/>
    <property type="gene ID" value="OPUNC07G19780"/>
</dbReference>
<evidence type="ECO:0000313" key="2">
    <source>
        <dbReference type="Proteomes" id="UP000026962"/>
    </source>
</evidence>
<name>A0A0E0LMZ3_ORYPU</name>
<reference evidence="1" key="1">
    <citation type="submission" date="2015-04" db="UniProtKB">
        <authorList>
            <consortium name="EnsemblPlants"/>
        </authorList>
    </citation>
    <scope>IDENTIFICATION</scope>
</reference>
<dbReference type="HOGENOM" id="CLU_160975_0_0_1"/>
<dbReference type="EnsemblPlants" id="OPUNC07G19780.1">
    <property type="protein sequence ID" value="OPUNC07G19780.1"/>
    <property type="gene ID" value="OPUNC07G19780"/>
</dbReference>
<protein>
    <submittedName>
        <fullName evidence="1">Uncharacterized protein</fullName>
    </submittedName>
</protein>
<sequence>MCIILQHCDRTSQDGVFLCSAIRITRFRVYVPSKSLSEKELLSYNSSPSPAFEVVTLPCALIGGDTLQPYLWSSIPVIVSPLTGDELYHNTLKFMQALLGFMPLAHIDDVCDAHVFCIDQPSIAGRFL</sequence>
<dbReference type="InterPro" id="IPR036291">
    <property type="entry name" value="NAD(P)-bd_dom_sf"/>
</dbReference>
<proteinExistence type="predicted"/>
<dbReference type="Proteomes" id="UP000026962">
    <property type="component" value="Chromosome 7"/>
</dbReference>
<dbReference type="AlphaFoldDB" id="A0A0E0LMZ3"/>
<dbReference type="SUPFAM" id="SSF51735">
    <property type="entry name" value="NAD(P)-binding Rossmann-fold domains"/>
    <property type="match status" value="1"/>
</dbReference>
<organism evidence="1">
    <name type="scientific">Oryza punctata</name>
    <name type="common">Red rice</name>
    <dbReference type="NCBI Taxonomy" id="4537"/>
    <lineage>
        <taxon>Eukaryota</taxon>
        <taxon>Viridiplantae</taxon>
        <taxon>Streptophyta</taxon>
        <taxon>Embryophyta</taxon>
        <taxon>Tracheophyta</taxon>
        <taxon>Spermatophyta</taxon>
        <taxon>Magnoliopsida</taxon>
        <taxon>Liliopsida</taxon>
        <taxon>Poales</taxon>
        <taxon>Poaceae</taxon>
        <taxon>BOP clade</taxon>
        <taxon>Oryzoideae</taxon>
        <taxon>Oryzeae</taxon>
        <taxon>Oryzinae</taxon>
        <taxon>Oryza</taxon>
    </lineage>
</organism>
<dbReference type="STRING" id="4537.A0A0E0LMZ3"/>
<dbReference type="eggNOG" id="KOG1502">
    <property type="taxonomic scope" value="Eukaryota"/>
</dbReference>
<dbReference type="Gene3D" id="3.40.50.720">
    <property type="entry name" value="NAD(P)-binding Rossmann-like Domain"/>
    <property type="match status" value="1"/>
</dbReference>
<keyword evidence="2" id="KW-1185">Reference proteome</keyword>
<evidence type="ECO:0000313" key="1">
    <source>
        <dbReference type="EnsemblPlants" id="OPUNC07G19780.1"/>
    </source>
</evidence>
<accession>A0A0E0LMZ3</accession>